<protein>
    <submittedName>
        <fullName evidence="2">Uncharacterized protein</fullName>
    </submittedName>
</protein>
<keyword evidence="1" id="KW-0812">Transmembrane</keyword>
<evidence type="ECO:0000256" key="1">
    <source>
        <dbReference type="SAM" id="Phobius"/>
    </source>
</evidence>
<organism evidence="2 3">
    <name type="scientific">Cylindrotheca closterium</name>
    <dbReference type="NCBI Taxonomy" id="2856"/>
    <lineage>
        <taxon>Eukaryota</taxon>
        <taxon>Sar</taxon>
        <taxon>Stramenopiles</taxon>
        <taxon>Ochrophyta</taxon>
        <taxon>Bacillariophyta</taxon>
        <taxon>Bacillariophyceae</taxon>
        <taxon>Bacillariophycidae</taxon>
        <taxon>Bacillariales</taxon>
        <taxon>Bacillariaceae</taxon>
        <taxon>Cylindrotheca</taxon>
    </lineage>
</organism>
<accession>A0AAD2G5M9</accession>
<comment type="caution">
    <text evidence="2">The sequence shown here is derived from an EMBL/GenBank/DDBJ whole genome shotgun (WGS) entry which is preliminary data.</text>
</comment>
<evidence type="ECO:0000313" key="2">
    <source>
        <dbReference type="EMBL" id="CAJ1963890.1"/>
    </source>
</evidence>
<dbReference type="Proteomes" id="UP001295423">
    <property type="component" value="Unassembled WGS sequence"/>
</dbReference>
<dbReference type="AlphaFoldDB" id="A0AAD2G5M9"/>
<keyword evidence="1" id="KW-1133">Transmembrane helix</keyword>
<sequence>MEDKGPKRNPFSEGIKEAVALTNMCLSKTERLGKDIQKPIAQSFGIVEDKSSKMLDVALDAYGKRKEYGFQIITSSFAGFGVVGLVRRGRIGGIISASVAGAAAYGIVYDKLSIQGVVDSVLPKTD</sequence>
<proteinExistence type="predicted"/>
<keyword evidence="1" id="KW-0472">Membrane</keyword>
<name>A0AAD2G5M9_9STRA</name>
<evidence type="ECO:0000313" key="3">
    <source>
        <dbReference type="Proteomes" id="UP001295423"/>
    </source>
</evidence>
<keyword evidence="3" id="KW-1185">Reference proteome</keyword>
<feature type="transmembrane region" description="Helical" evidence="1">
    <location>
        <begin position="68"/>
        <end position="86"/>
    </location>
</feature>
<reference evidence="2" key="1">
    <citation type="submission" date="2023-08" db="EMBL/GenBank/DDBJ databases">
        <authorList>
            <person name="Audoor S."/>
            <person name="Bilcke G."/>
        </authorList>
    </citation>
    <scope>NUCLEOTIDE SEQUENCE</scope>
</reference>
<dbReference type="EMBL" id="CAKOGP040002165">
    <property type="protein sequence ID" value="CAJ1963890.1"/>
    <property type="molecule type" value="Genomic_DNA"/>
</dbReference>
<gene>
    <name evidence="2" type="ORF">CYCCA115_LOCUS20373</name>
</gene>